<gene>
    <name evidence="2" type="ORF">E2C01_045128</name>
</gene>
<dbReference type="EMBL" id="VSRR010010076">
    <property type="protein sequence ID" value="MPC51281.1"/>
    <property type="molecule type" value="Genomic_DNA"/>
</dbReference>
<evidence type="ECO:0000313" key="3">
    <source>
        <dbReference type="Proteomes" id="UP000324222"/>
    </source>
</evidence>
<reference evidence="2 3" key="1">
    <citation type="submission" date="2019-05" db="EMBL/GenBank/DDBJ databases">
        <title>Another draft genome of Portunus trituberculatus and its Hox gene families provides insights of decapod evolution.</title>
        <authorList>
            <person name="Jeong J.-H."/>
            <person name="Song I."/>
            <person name="Kim S."/>
            <person name="Choi T."/>
            <person name="Kim D."/>
            <person name="Ryu S."/>
            <person name="Kim W."/>
        </authorList>
    </citation>
    <scope>NUCLEOTIDE SEQUENCE [LARGE SCALE GENOMIC DNA]</scope>
    <source>
        <tissue evidence="2">Muscle</tissue>
    </source>
</reference>
<feature type="region of interest" description="Disordered" evidence="1">
    <location>
        <begin position="41"/>
        <end position="88"/>
    </location>
</feature>
<evidence type="ECO:0000256" key="1">
    <source>
        <dbReference type="SAM" id="MobiDB-lite"/>
    </source>
</evidence>
<comment type="caution">
    <text evidence="2">The sequence shown here is derived from an EMBL/GenBank/DDBJ whole genome shotgun (WGS) entry which is preliminary data.</text>
</comment>
<dbReference type="Proteomes" id="UP000324222">
    <property type="component" value="Unassembled WGS sequence"/>
</dbReference>
<feature type="compositionally biased region" description="Basic and acidic residues" evidence="1">
    <location>
        <begin position="41"/>
        <end position="51"/>
    </location>
</feature>
<proteinExistence type="predicted"/>
<keyword evidence="3" id="KW-1185">Reference proteome</keyword>
<accession>A0A5B7FUW7</accession>
<organism evidence="2 3">
    <name type="scientific">Portunus trituberculatus</name>
    <name type="common">Swimming crab</name>
    <name type="synonym">Neptunus trituberculatus</name>
    <dbReference type="NCBI Taxonomy" id="210409"/>
    <lineage>
        <taxon>Eukaryota</taxon>
        <taxon>Metazoa</taxon>
        <taxon>Ecdysozoa</taxon>
        <taxon>Arthropoda</taxon>
        <taxon>Crustacea</taxon>
        <taxon>Multicrustacea</taxon>
        <taxon>Malacostraca</taxon>
        <taxon>Eumalacostraca</taxon>
        <taxon>Eucarida</taxon>
        <taxon>Decapoda</taxon>
        <taxon>Pleocyemata</taxon>
        <taxon>Brachyura</taxon>
        <taxon>Eubrachyura</taxon>
        <taxon>Portunoidea</taxon>
        <taxon>Portunidae</taxon>
        <taxon>Portuninae</taxon>
        <taxon>Portunus</taxon>
    </lineage>
</organism>
<name>A0A5B7FUW7_PORTR</name>
<dbReference type="AlphaFoldDB" id="A0A5B7FUW7"/>
<evidence type="ECO:0000313" key="2">
    <source>
        <dbReference type="EMBL" id="MPC51281.1"/>
    </source>
</evidence>
<feature type="region of interest" description="Disordered" evidence="1">
    <location>
        <begin position="122"/>
        <end position="141"/>
    </location>
</feature>
<sequence>MGEEGEGEGCVRGYGGVYEGKTKARMEESASEEMEILADEGKVYGFDRRPTEQQNGVRQRGGGAGGSVSPRAVRWLGGGTQNQGRARRSARMPIMNHIDFHVSSEISTRGSESVHLHVPEMRRKKRSGRMVVAAVKDGKKG</sequence>
<protein>
    <submittedName>
        <fullName evidence="2">Uncharacterized protein</fullName>
    </submittedName>
</protein>